<evidence type="ECO:0000313" key="2">
    <source>
        <dbReference type="Proteomes" id="UP000827440"/>
    </source>
</evidence>
<keyword evidence="2" id="KW-1185">Reference proteome</keyword>
<accession>A0AAE7RV26</accession>
<dbReference type="GeneID" id="75691091"/>
<proteinExistence type="predicted"/>
<organism evidence="1 2">
    <name type="scientific">uncultured phage cr54_1</name>
    <dbReference type="NCBI Taxonomy" id="2986398"/>
    <lineage>
        <taxon>Viruses</taxon>
        <taxon>Duplodnaviria</taxon>
        <taxon>Heunggongvirae</taxon>
        <taxon>Uroviricota</taxon>
        <taxon>Caudoviricetes</taxon>
        <taxon>Crassvirales</taxon>
        <taxon>Intestiviridae</taxon>
        <taxon>Churivirinae</taxon>
        <taxon>Jahgtovirus</taxon>
        <taxon>Jahgtovirus intestinalis</taxon>
    </lineage>
</organism>
<dbReference type="Proteomes" id="UP000827440">
    <property type="component" value="Segment"/>
</dbReference>
<dbReference type="EMBL" id="MZ130484">
    <property type="protein sequence ID" value="QWM89959.1"/>
    <property type="molecule type" value="Genomic_DNA"/>
</dbReference>
<sequence>MGTNISGLGIANAIGFKPRVDGGRRFLPPNIQSSLVSVISTYGKKNTDSDRDTLKDLTGKGNDFKLFNFSFSEASGYGEYKTDFNKNWALEMAAITGNQIVTFNRGDYKAEVFFLKIPTSLKVNIASFTVDVDFKSSKEDAAPYYYYWDTTGKRNQIRLVKGKNVLPTNYASNSTEGTTGSGFHDNFCDIVTIKQIPDFEHWLVTDGNNDFIESIKPMSEMLEGSDSYTVISIIHQIELNSDHSLGLTNYICYNNPTSRSYIRNTIKENDNTGIYGYKVNPTLFTTIKDILGDKNNISINSSGTRSEALNGKFSVVGYRTREGNLSELSKIAYAGTIIANRVLTYDEIYQVIEYYNLDRPGEIIKPSMLYDIRKQGITNVNHAEFNDELIDYINGYNIKMYNMLWDKQSGIGNYPISFKDYTYLPARGTVEINRDSFVITSNTSTANLLEVNTKTKVLPAYKVKIEETSTIKEGNLKWRINTTAAVITYIDIFEDGIYDIPAAPQTEEAAYSGWCISKYNETVNVKVTLLAIDDITDAIVLNGIDNFGKVIDVPIWKDYTICALRKWLYTASVDNGIGVGSLVSKSKVGQDGAFIAEQSFLLNPNKTAGYNFGAGNSSLLNDKINEKSFAIQTKYTYGINRQTLSVGSGLDTNTLWFGTVRDNDTRFSYLALWNLMLFPYTMLNFILERQLKKYKLGSLYPDNSFPFRPVVTANSSTKSIQYFDVVTGKSLAVGDYVAKEQQIQLNIMLNDIDEVIKVTIDGKEVPLYSYNDGYYRYRFNIHNSYPKIDITIQEYVKYDDIVQPYPVIFVLQDKESGKELTYGNYVKVGDIIKVKSVIYYNQDLWSIHGYQIGDDSKIYSHNQLINKDIVVTKPLSFGCIKKWLLSTAEPLFVYDPAIFTNNAIKTLGYLPDISGQNRHLKLYNFSYEGMSGKDGYPVVFGKNKTWENIRPENDNWKYGLSSTGITIYKALDTTPLLYTIIRESGGTIKPISIPSFKINVKGLQDGESIRYRYFSIDNPSTYSNIIITKNGKHELPASVPLQSDSTILDVYIGFQVILNNNESVKGLIIEILPNYEGSLYFDGVNNYGTVQNLDHGGKCLVSKLNYNLKSSIIYDQRSTLDNTPDTNTFALYIGNNNNNVYSERLTGDVYINNVLNNYIGNTDLNNNTHVVTATCSIVDSSNSIGSIFGRSKTGSTYAQFAMYRTILLPEVPNAADREIINKWCGLPTGYLPKPEYYWDVTGKSNSDTATRNTIKNLGTAKPVASTSDEDAYSLENKNVAYEGMSGYNGYPVVFGANKTWETYATYNFTSTINDNKLHITKVLNSNGLIFSYVKRNDELLNIKEIPSFNIKVTGLEGESKLQYFYLSEENAANITILTLENGVHKIPKSLIPTNALPNSTWIGFKITSIQEGVSSFDCDITLEILSEYPNGLCLDGITNYIECANVPAFTDYTYIIKFKDFDDNLYNTCVQYKGPYKQGGSAFIQDYISTDHSKYQLSFGGSNKISNTISVGFCTKTNYNGSTINSGTNSDGLGIVIGKWAAYRKMIFYKEMLWSKSITNTYHINMFRNLINNGGIIDLNDSIFDQTSNE</sequence>
<name>A0AAE7RV26_9CAUD</name>
<dbReference type="KEGG" id="vg:75691091"/>
<reference evidence="1 2" key="1">
    <citation type="submission" date="2021-04" db="EMBL/GenBank/DDBJ databases">
        <authorList>
            <person name="Shkoporov A.N."/>
            <person name="Stockdale S.R."/>
            <person name="Guerin E."/>
            <person name="Ross R.P."/>
            <person name="Hill C."/>
        </authorList>
    </citation>
    <scope>NUCLEOTIDE SEQUENCE [LARGE SCALE GENOMIC DNA]</scope>
    <source>
        <strain evidence="2">cr54_1</strain>
    </source>
</reference>
<dbReference type="RefSeq" id="YP_010359531.1">
    <property type="nucleotide sequence ID" value="NC_062774.1"/>
</dbReference>
<protein>
    <submittedName>
        <fullName evidence="1">Uncharacterized protein</fullName>
    </submittedName>
</protein>
<gene>
    <name evidence="1" type="primary">gp_20504</name>
</gene>
<evidence type="ECO:0000313" key="1">
    <source>
        <dbReference type="EMBL" id="QWM89959.1"/>
    </source>
</evidence>